<dbReference type="EnsemblMetazoa" id="XM_016804851.2">
    <property type="protein sequence ID" value="XP_016660340.1"/>
    <property type="gene ID" value="LOC100163810"/>
</dbReference>
<evidence type="ECO:0000313" key="9">
    <source>
        <dbReference type="Proteomes" id="UP000007819"/>
    </source>
</evidence>
<dbReference type="SUPFAM" id="SSF103473">
    <property type="entry name" value="MFS general substrate transporter"/>
    <property type="match status" value="1"/>
</dbReference>
<dbReference type="EnsemblMetazoa" id="XM_008185441.3">
    <property type="protein sequence ID" value="XP_008183663.1"/>
    <property type="gene ID" value="LOC100163810"/>
</dbReference>
<feature type="transmembrane region" description="Helical" evidence="6">
    <location>
        <begin position="546"/>
        <end position="572"/>
    </location>
</feature>
<dbReference type="EnsemblMetazoa" id="XM_016804849.2">
    <property type="protein sequence ID" value="XP_016660338.1"/>
    <property type="gene ID" value="LOC100163810"/>
</dbReference>
<reference evidence="8" key="2">
    <citation type="submission" date="2022-06" db="UniProtKB">
        <authorList>
            <consortium name="EnsemblMetazoa"/>
        </authorList>
    </citation>
    <scope>IDENTIFICATION</scope>
</reference>
<feature type="transmembrane region" description="Helical" evidence="6">
    <location>
        <begin position="427"/>
        <end position="446"/>
    </location>
</feature>
<dbReference type="AlphaFoldDB" id="A0A8R2D436"/>
<evidence type="ECO:0000256" key="6">
    <source>
        <dbReference type="SAM" id="Phobius"/>
    </source>
</evidence>
<comment type="similarity">
    <text evidence="2">Belongs to the major facilitator superfamily. MFSD6 family.</text>
</comment>
<feature type="transmembrane region" description="Helical" evidence="6">
    <location>
        <begin position="76"/>
        <end position="94"/>
    </location>
</feature>
<dbReference type="RefSeq" id="XP_016660340.1">
    <property type="nucleotide sequence ID" value="XM_016804851.1"/>
</dbReference>
<feature type="transmembrane region" description="Helical" evidence="6">
    <location>
        <begin position="483"/>
        <end position="504"/>
    </location>
</feature>
<dbReference type="InterPro" id="IPR024989">
    <property type="entry name" value="MFS_assoc_dom"/>
</dbReference>
<dbReference type="Gene3D" id="1.20.1250.20">
    <property type="entry name" value="MFS general substrate transporter like domains"/>
    <property type="match status" value="2"/>
</dbReference>
<feature type="domain" description="Major facilitator superfamily associated" evidence="7">
    <location>
        <begin position="11"/>
        <end position="551"/>
    </location>
</feature>
<dbReference type="PANTHER" id="PTHR16172:SF30">
    <property type="entry name" value="SUGAR BABY, ISOFORM C"/>
    <property type="match status" value="1"/>
</dbReference>
<feature type="transmembrane region" description="Helical" evidence="6">
    <location>
        <begin position="458"/>
        <end position="477"/>
    </location>
</feature>
<dbReference type="EnsemblMetazoa" id="XM_016804850.2">
    <property type="protein sequence ID" value="XP_016660339.1"/>
    <property type="gene ID" value="LOC100163810"/>
</dbReference>
<dbReference type="RefSeq" id="XP_016660339.1">
    <property type="nucleotide sequence ID" value="XM_016804850.1"/>
</dbReference>
<name>A0A8R2D436_ACYPI</name>
<keyword evidence="9" id="KW-1185">Reference proteome</keyword>
<feature type="transmembrane region" description="Helical" evidence="6">
    <location>
        <begin position="516"/>
        <end position="540"/>
    </location>
</feature>
<dbReference type="GO" id="GO:0016020">
    <property type="term" value="C:membrane"/>
    <property type="evidence" value="ECO:0007669"/>
    <property type="project" value="UniProtKB-SubCell"/>
</dbReference>
<keyword evidence="3 6" id="KW-0812">Transmembrane</keyword>
<evidence type="ECO:0000313" key="8">
    <source>
        <dbReference type="EnsemblMetazoa" id="XP_016660339.1"/>
    </source>
</evidence>
<evidence type="ECO:0000256" key="4">
    <source>
        <dbReference type="ARBA" id="ARBA00022989"/>
    </source>
</evidence>
<dbReference type="OrthoDB" id="515887at2759"/>
<dbReference type="PANTHER" id="PTHR16172">
    <property type="entry name" value="MAJOR FACILITATOR SUPERFAMILY DOMAIN-CONTAINING PROTEIN 6-LIKE"/>
    <property type="match status" value="1"/>
</dbReference>
<sequence>MFGIKVNTQLLPLKMCYFFIFACLGPTVGFLPTLARQLGYSMTTYGATMTFMSVIAMVLVPLSGVIVDRFRIKRRLFLVSIFGMGVVSLLFLFVPKAPLDVAKIELNCDAHTTTMAIVNENNNLQTTSNVTYYTVANHTSGDELITCKLNCHYAEFCSAGSVVNNLQTQPDLSYVWMRTINESQNKFNQIDLRLKPKDLEQTEQVKANSYVFQVLSVQINGTQILTPTCQCHLKTFCHIASCSNDKIMEMSTVTTYRGNVLDLYQFWIFFGLISTHWACTLISISLINPICLDTLGEKSAEDYGRQKCWGSVGWGGFSIFIGWLVDMFSFNNKKEKDYSPVFYSGALIAALNLGVAKTIKVVETNNSEGRWKNMRGLFTKYYMISFCIWSIFNTLFHTIVTHFLFWYMEDMVSANNDHGQRAWLKTLQGLAQGIQCFGGEIPFFFWSGWIIRKIGYGNCMAVVMGSMAIRMFLYTVIWNPTWIIAIELLNGVSYALGYSVKMSYAKKVSPPDTLNTIIGFMGFFDCIGDSIGSLLGGYLFDTYGGVWSFRFFSCMAVFACFLSIVTNCFGLIKESINLKENAESTNTDLKITNNNTDKKM</sequence>
<feature type="transmembrane region" description="Helical" evidence="6">
    <location>
        <begin position="308"/>
        <end position="329"/>
    </location>
</feature>
<evidence type="ECO:0000256" key="1">
    <source>
        <dbReference type="ARBA" id="ARBA00004141"/>
    </source>
</evidence>
<dbReference type="Proteomes" id="UP000007819">
    <property type="component" value="Chromosome A2"/>
</dbReference>
<keyword evidence="5 6" id="KW-0472">Membrane</keyword>
<evidence type="ECO:0000259" key="7">
    <source>
        <dbReference type="Pfam" id="PF12832"/>
    </source>
</evidence>
<evidence type="ECO:0000256" key="3">
    <source>
        <dbReference type="ARBA" id="ARBA00022692"/>
    </source>
</evidence>
<feature type="transmembrane region" description="Helical" evidence="6">
    <location>
        <begin position="341"/>
        <end position="360"/>
    </location>
</feature>
<feature type="transmembrane region" description="Helical" evidence="6">
    <location>
        <begin position="47"/>
        <end position="67"/>
    </location>
</feature>
<feature type="transmembrane region" description="Helical" evidence="6">
    <location>
        <begin position="15"/>
        <end position="35"/>
    </location>
</feature>
<protein>
    <recommendedName>
        <fullName evidence="7">Major facilitator superfamily associated domain-containing protein</fullName>
    </recommendedName>
</protein>
<evidence type="ECO:0000256" key="5">
    <source>
        <dbReference type="ARBA" id="ARBA00023136"/>
    </source>
</evidence>
<dbReference type="RefSeq" id="XP_008183663.1">
    <property type="nucleotide sequence ID" value="XM_008185441.2"/>
</dbReference>
<dbReference type="InterPro" id="IPR036259">
    <property type="entry name" value="MFS_trans_sf"/>
</dbReference>
<comment type="subcellular location">
    <subcellularLocation>
        <location evidence="1">Membrane</location>
        <topology evidence="1">Multi-pass membrane protein</topology>
    </subcellularLocation>
</comment>
<dbReference type="GeneID" id="100163810"/>
<evidence type="ECO:0000256" key="2">
    <source>
        <dbReference type="ARBA" id="ARBA00005241"/>
    </source>
</evidence>
<organism evidence="8 9">
    <name type="scientific">Acyrthosiphon pisum</name>
    <name type="common">Pea aphid</name>
    <dbReference type="NCBI Taxonomy" id="7029"/>
    <lineage>
        <taxon>Eukaryota</taxon>
        <taxon>Metazoa</taxon>
        <taxon>Ecdysozoa</taxon>
        <taxon>Arthropoda</taxon>
        <taxon>Hexapoda</taxon>
        <taxon>Insecta</taxon>
        <taxon>Pterygota</taxon>
        <taxon>Neoptera</taxon>
        <taxon>Paraneoptera</taxon>
        <taxon>Hemiptera</taxon>
        <taxon>Sternorrhyncha</taxon>
        <taxon>Aphidomorpha</taxon>
        <taxon>Aphidoidea</taxon>
        <taxon>Aphididae</taxon>
        <taxon>Macrosiphini</taxon>
        <taxon>Acyrthosiphon</taxon>
    </lineage>
</organism>
<dbReference type="KEGG" id="api:100163810"/>
<feature type="transmembrane region" description="Helical" evidence="6">
    <location>
        <begin position="266"/>
        <end position="287"/>
    </location>
</feature>
<accession>A0A8R2D436</accession>
<feature type="transmembrane region" description="Helical" evidence="6">
    <location>
        <begin position="381"/>
        <end position="407"/>
    </location>
</feature>
<dbReference type="InterPro" id="IPR051717">
    <property type="entry name" value="MFS_MFSD6"/>
</dbReference>
<proteinExistence type="inferred from homology"/>
<reference evidence="9" key="1">
    <citation type="submission" date="2010-06" db="EMBL/GenBank/DDBJ databases">
        <authorList>
            <person name="Jiang H."/>
            <person name="Abraham K."/>
            <person name="Ali S."/>
            <person name="Alsbrooks S.L."/>
            <person name="Anim B.N."/>
            <person name="Anosike U.S."/>
            <person name="Attaway T."/>
            <person name="Bandaranaike D.P."/>
            <person name="Battles P.K."/>
            <person name="Bell S.N."/>
            <person name="Bell A.V."/>
            <person name="Beltran B."/>
            <person name="Bickham C."/>
            <person name="Bustamante Y."/>
            <person name="Caleb T."/>
            <person name="Canada A."/>
            <person name="Cardenas V."/>
            <person name="Carter K."/>
            <person name="Chacko J."/>
            <person name="Chandrabose M.N."/>
            <person name="Chavez D."/>
            <person name="Chavez A."/>
            <person name="Chen L."/>
            <person name="Chu H.-S."/>
            <person name="Claassen K.J."/>
            <person name="Cockrell R."/>
            <person name="Collins M."/>
            <person name="Cooper J.A."/>
            <person name="Cree A."/>
            <person name="Curry S.M."/>
            <person name="Da Y."/>
            <person name="Dao M.D."/>
            <person name="Das B."/>
            <person name="Davila M.-L."/>
            <person name="Davy-Carroll L."/>
            <person name="Denson S."/>
            <person name="Dinh H."/>
            <person name="Ebong V.E."/>
            <person name="Edwards J.R."/>
            <person name="Egan A."/>
            <person name="El-Daye J."/>
            <person name="Escobedo L."/>
            <person name="Fernandez S."/>
            <person name="Fernando P.R."/>
            <person name="Flagg N."/>
            <person name="Forbes L.D."/>
            <person name="Fowler R.G."/>
            <person name="Fu Q."/>
            <person name="Gabisi R.A."/>
            <person name="Ganer J."/>
            <person name="Garbino Pronczuk A."/>
            <person name="Garcia R.M."/>
            <person name="Garner T."/>
            <person name="Garrett T.E."/>
            <person name="Gonzalez D.A."/>
            <person name="Hamid H."/>
            <person name="Hawkins E.S."/>
            <person name="Hirani K."/>
            <person name="Hogues M.E."/>
            <person name="Hollins B."/>
            <person name="Hsiao C.-H."/>
            <person name="Jabil R."/>
            <person name="James M.L."/>
            <person name="Jhangiani S.N."/>
            <person name="Johnson B."/>
            <person name="Johnson Q."/>
            <person name="Joshi V."/>
            <person name="Kalu J.B."/>
            <person name="Kam C."/>
            <person name="Kashfia A."/>
            <person name="Keebler J."/>
            <person name="Kisamo H."/>
            <person name="Kovar C.L."/>
            <person name="Lago L.A."/>
            <person name="Lai C.-Y."/>
            <person name="Laidlaw J."/>
            <person name="Lara F."/>
            <person name="Le T.-K."/>
            <person name="Lee S.L."/>
            <person name="Legall F.H."/>
            <person name="Lemon S.J."/>
            <person name="Lewis L.R."/>
            <person name="Li B."/>
            <person name="Liu Y."/>
            <person name="Liu Y.-S."/>
            <person name="Lopez J."/>
            <person name="Lozado R.J."/>
            <person name="Lu J."/>
            <person name="Madu R.C."/>
            <person name="Maheshwari M."/>
            <person name="Maheshwari R."/>
            <person name="Malloy K."/>
            <person name="Martinez E."/>
            <person name="Mathew T."/>
            <person name="Mercado I.C."/>
            <person name="Mercado C."/>
            <person name="Meyer B."/>
            <person name="Montgomery K."/>
            <person name="Morgan M.B."/>
            <person name="Munidasa M."/>
            <person name="Nazareth L.V."/>
            <person name="Nelson J."/>
            <person name="Ng B.M."/>
            <person name="Nguyen N.B."/>
            <person name="Nguyen P.Q."/>
            <person name="Nguyen T."/>
            <person name="Obregon M."/>
            <person name="Okwuonu G.O."/>
            <person name="Onwere C.G."/>
            <person name="Orozco G."/>
            <person name="Parra A."/>
            <person name="Patel S."/>
            <person name="Patil S."/>
            <person name="Perez A."/>
            <person name="Perez Y."/>
            <person name="Pham C."/>
            <person name="Primus E.L."/>
            <person name="Pu L.-L."/>
            <person name="Puazo M."/>
            <person name="Qin X."/>
            <person name="Quiroz J.B."/>
            <person name="Reese J."/>
            <person name="Richards S."/>
            <person name="Rives C.M."/>
            <person name="Robberts R."/>
            <person name="Ruiz S.J."/>
            <person name="Ruiz M.J."/>
            <person name="Santibanez J."/>
            <person name="Schneider B.W."/>
            <person name="Sisson I."/>
            <person name="Smith M."/>
            <person name="Sodergren E."/>
            <person name="Song X.-Z."/>
            <person name="Song B.B."/>
            <person name="Summersgill H."/>
            <person name="Thelus R."/>
            <person name="Thornton R.D."/>
            <person name="Trejos Z.Y."/>
            <person name="Usmani K."/>
            <person name="Vattathil S."/>
            <person name="Villasana D."/>
            <person name="Walker D.L."/>
            <person name="Wang S."/>
            <person name="Wang K."/>
            <person name="White C.S."/>
            <person name="Williams A.C."/>
            <person name="Williamson J."/>
            <person name="Wilson K."/>
            <person name="Woghiren I.O."/>
            <person name="Woodworth J.R."/>
            <person name="Worley K.C."/>
            <person name="Wright R.A."/>
            <person name="Wu W."/>
            <person name="Young L."/>
            <person name="Zhang L."/>
            <person name="Zhang J."/>
            <person name="Zhu Y."/>
            <person name="Muzny D.M."/>
            <person name="Weinstock G."/>
            <person name="Gibbs R.A."/>
        </authorList>
    </citation>
    <scope>NUCLEOTIDE SEQUENCE [LARGE SCALE GENOMIC DNA]</scope>
    <source>
        <strain evidence="9">LSR1</strain>
    </source>
</reference>
<dbReference type="RefSeq" id="XP_016660338.1">
    <property type="nucleotide sequence ID" value="XM_016804849.1"/>
</dbReference>
<dbReference type="Pfam" id="PF12832">
    <property type="entry name" value="MFS_1_like"/>
    <property type="match status" value="1"/>
</dbReference>
<keyword evidence="4 6" id="KW-1133">Transmembrane helix</keyword>